<accession>A0A191YRF2</accession>
<organism evidence="2 3">
    <name type="scientific">Pseudomonas silesiensis</name>
    <dbReference type="NCBI Taxonomy" id="1853130"/>
    <lineage>
        <taxon>Bacteria</taxon>
        <taxon>Pseudomonadati</taxon>
        <taxon>Pseudomonadota</taxon>
        <taxon>Gammaproteobacteria</taxon>
        <taxon>Pseudomonadales</taxon>
        <taxon>Pseudomonadaceae</taxon>
        <taxon>Pseudomonas</taxon>
    </lineage>
</organism>
<dbReference type="RefSeq" id="WP_064676983.1">
    <property type="nucleotide sequence ID" value="NZ_CP014870.1"/>
</dbReference>
<evidence type="ECO:0000256" key="1">
    <source>
        <dbReference type="SAM" id="Phobius"/>
    </source>
</evidence>
<name>A0A191YRF2_9PSED</name>
<evidence type="ECO:0000313" key="2">
    <source>
        <dbReference type="EMBL" id="ANJ55452.1"/>
    </source>
</evidence>
<keyword evidence="1" id="KW-1133">Transmembrane helix</keyword>
<dbReference type="Proteomes" id="UP000078354">
    <property type="component" value="Chromosome"/>
</dbReference>
<dbReference type="AlphaFoldDB" id="A0A191YRF2"/>
<keyword evidence="1" id="KW-0472">Membrane</keyword>
<dbReference type="KEGG" id="psil:PMA3_09980"/>
<dbReference type="EMBL" id="CP014870">
    <property type="protein sequence ID" value="ANJ55452.1"/>
    <property type="molecule type" value="Genomic_DNA"/>
</dbReference>
<sequence length="131" mass="14360">MYWFRHHYRTLLRLTLGVWVLAVIVTAFHGCLVQPEHDLNATHATLSSLQQLDDHAQHASGCLKHCEDAAKAINPASKIPTVDLASLALALLLPAILLFTLTQPIAFAALALKRPAPPGPPARLIFVRFND</sequence>
<keyword evidence="3" id="KW-1185">Reference proteome</keyword>
<evidence type="ECO:0000313" key="3">
    <source>
        <dbReference type="Proteomes" id="UP000078354"/>
    </source>
</evidence>
<dbReference type="OrthoDB" id="7028002at2"/>
<feature type="transmembrane region" description="Helical" evidence="1">
    <location>
        <begin position="12"/>
        <end position="30"/>
    </location>
</feature>
<proteinExistence type="predicted"/>
<reference evidence="2 3" key="1">
    <citation type="journal article" date="2018" name="Syst. Appl. Microbiol.">
        <title>Pseudomonas silesiensis sp. nov. strain A3T isolated from a biological pesticide sewage treatment plant and analysis of the complete genome sequence.</title>
        <authorList>
            <person name="Kaminski M.A."/>
            <person name="Furmanczyk E.M."/>
            <person name="Sobczak A."/>
            <person name="Dziembowski A."/>
            <person name="Lipinski L."/>
        </authorList>
    </citation>
    <scope>NUCLEOTIDE SEQUENCE [LARGE SCALE GENOMIC DNA]</scope>
    <source>
        <strain evidence="2 3">A3</strain>
    </source>
</reference>
<protein>
    <submittedName>
        <fullName evidence="2">Uncharacterized protein</fullName>
    </submittedName>
</protein>
<gene>
    <name evidence="2" type="ORF">PMA3_09980</name>
</gene>
<feature type="transmembrane region" description="Helical" evidence="1">
    <location>
        <begin position="87"/>
        <end position="112"/>
    </location>
</feature>
<keyword evidence="1" id="KW-0812">Transmembrane</keyword>